<dbReference type="InterPro" id="IPR005135">
    <property type="entry name" value="Endo/exonuclease/phosphatase"/>
</dbReference>
<name>A0ABS2TS63_9ACTN</name>
<evidence type="ECO:0000313" key="4">
    <source>
        <dbReference type="Proteomes" id="UP000749040"/>
    </source>
</evidence>
<evidence type="ECO:0000259" key="2">
    <source>
        <dbReference type="PROSITE" id="PS51841"/>
    </source>
</evidence>
<dbReference type="CDD" id="cd10283">
    <property type="entry name" value="MnuA_DNase1-like"/>
    <property type="match status" value="1"/>
</dbReference>
<feature type="region of interest" description="Disordered" evidence="1">
    <location>
        <begin position="164"/>
        <end position="186"/>
    </location>
</feature>
<dbReference type="SMART" id="SM00736">
    <property type="entry name" value="CADG"/>
    <property type="match status" value="1"/>
</dbReference>
<comment type="caution">
    <text evidence="3">The sequence shown here is derived from an EMBL/GenBank/DDBJ whole genome shotgun (WGS) entry which is preliminary data.</text>
</comment>
<feature type="domain" description="LTD" evidence="2">
    <location>
        <begin position="32"/>
        <end position="157"/>
    </location>
</feature>
<dbReference type="InterPro" id="IPR032109">
    <property type="entry name" value="Big_3_5"/>
</dbReference>
<dbReference type="InterPro" id="IPR036691">
    <property type="entry name" value="Endo/exonu/phosph_ase_sf"/>
</dbReference>
<keyword evidence="3" id="KW-0255">Endonuclease</keyword>
<dbReference type="PROSITE" id="PS51841">
    <property type="entry name" value="LTD"/>
    <property type="match status" value="2"/>
</dbReference>
<dbReference type="SUPFAM" id="SSF49313">
    <property type="entry name" value="Cadherin-like"/>
    <property type="match status" value="1"/>
</dbReference>
<dbReference type="NCBIfam" id="NF033681">
    <property type="entry name" value="ExeM_NucH_DNase"/>
    <property type="match status" value="1"/>
</dbReference>
<keyword evidence="3" id="KW-0378">Hydrolase</keyword>
<feature type="region of interest" description="Disordered" evidence="1">
    <location>
        <begin position="454"/>
        <end position="492"/>
    </location>
</feature>
<dbReference type="Gene3D" id="3.60.10.10">
    <property type="entry name" value="Endonuclease/exonuclease/phosphatase"/>
    <property type="match status" value="1"/>
</dbReference>
<evidence type="ECO:0000313" key="3">
    <source>
        <dbReference type="EMBL" id="MBM9506177.1"/>
    </source>
</evidence>
<dbReference type="CDD" id="cd04486">
    <property type="entry name" value="YhcR_OBF_like"/>
    <property type="match status" value="1"/>
</dbReference>
<dbReference type="Pfam" id="PF03372">
    <property type="entry name" value="Exo_endo_phos"/>
    <property type="match status" value="1"/>
</dbReference>
<dbReference type="PANTHER" id="PTHR42834:SF1">
    <property type="entry name" value="ENDONUCLEASE_EXONUCLEASE_PHOSPHATASE FAMILY PROTEIN (AFU_ORTHOLOGUE AFUA_3G09210)"/>
    <property type="match status" value="1"/>
</dbReference>
<gene>
    <name evidence="3" type="ORF">ITX44_16775</name>
</gene>
<dbReference type="PANTHER" id="PTHR42834">
    <property type="entry name" value="ENDONUCLEASE/EXONUCLEASE/PHOSPHATASE FAMILY PROTEIN (AFU_ORTHOLOGUE AFUA_3G09210)"/>
    <property type="match status" value="1"/>
</dbReference>
<dbReference type="Gene3D" id="2.60.40.10">
    <property type="entry name" value="Immunoglobulins"/>
    <property type="match status" value="2"/>
</dbReference>
<dbReference type="Pfam" id="PF16640">
    <property type="entry name" value="Big_3_5"/>
    <property type="match status" value="1"/>
</dbReference>
<dbReference type="InterPro" id="IPR047971">
    <property type="entry name" value="ExeM-like"/>
</dbReference>
<keyword evidence="3" id="KW-0540">Nuclease</keyword>
<dbReference type="RefSeq" id="WP_205358040.1">
    <property type="nucleotide sequence ID" value="NZ_JADKYB010000008.1"/>
</dbReference>
<dbReference type="InterPro" id="IPR001322">
    <property type="entry name" value="Lamin_tail_dom"/>
</dbReference>
<dbReference type="InterPro" id="IPR006311">
    <property type="entry name" value="TAT_signal"/>
</dbReference>
<dbReference type="Proteomes" id="UP000749040">
    <property type="component" value="Unassembled WGS sequence"/>
</dbReference>
<dbReference type="GO" id="GO:0004519">
    <property type="term" value="F:endonuclease activity"/>
    <property type="evidence" value="ECO:0007669"/>
    <property type="project" value="UniProtKB-KW"/>
</dbReference>
<dbReference type="Pfam" id="PF05345">
    <property type="entry name" value="He_PIG"/>
    <property type="match status" value="1"/>
</dbReference>
<dbReference type="Pfam" id="PF00932">
    <property type="entry name" value="LTD"/>
    <property type="match status" value="2"/>
</dbReference>
<sequence>MTHPLPRNPRSRRALIGATGIVLAVTGLGGVVAAPAHANPAGTALVINEVYGGGGNSGATYTNDYIELFNPTDATVDVSGWSVSYYSAKGNLGGSTALTGSIPAHGYYLVQEGQGAGGTTPLPTPDASGQLALSATAGSVTLSDAAGSVVDTVGFGTGAIVEGGDAPAPSNTTAVTRATPGADTDNNNADFVTAAPNPRNSAFSGGGTTQKPAIGAIGPRAATVGTAFSFTPTATGGTSPYTWSATGLPAWASIDAATGRISGTPDATGSASVQLTVTDGTGATGSATFTLTAQAAGTGANHVVISQVWGDGGYTNAPFAHDYIDLYNPTDSAVDLTGWSIGYGAYNRGAGAALADYPISGSIPAHGHFLVQAGADTAGDGAALPTPDATIPVNLNYQGSFVALLDTTAAPTLPAGDISGTAHVVDALGYGDANTFEGEAQGTNLGTDVAALRTPEGADTDDNHTDFTTGQPAPVNSAGQTGTGDSSGDAGNVTIAQIQGTNTDTSPLAGKTATTQGVVTAVYATGGFNGFYLETGGAGGAAADDKTPGASDAVFVYGSQSVGTVTVGESVQVRGTVQEYAGETELTFPTVTQLATPLPPVVADRIAWSDLQSDAQKEAHEGELMAPQGDFTVTDNYNTNFYGQVELAAGDQTLRQPTDAGPAGSAAAQQAADYDASHAITLDDGASVTYSPTGSAANSPLPWLTAGNPVSVGAKATFHQPVVLDYRNSLWNFQPTGQVNGAGGDIVSFSDMRTQNAQPVAVGGKIRLATFNVENYFPMTGSRYVAGGLGSCSYYNDRQGNHIAVNDCGATGPRGAADDASFQRQQEKIVTGINGLGAGIVSLEEVENSVKFGEDRDSALAGLVDALNAKAGAGTWAFAPSPAAADLPPTADQDVIRTAFIYKPAEVSLVGASHVLSNLSGAGQDFSIAREPLAQGFKAVGTADSDAFLVVANHLKSKSNDAAGLYPGDAEDTRPAYDQGGYNETRTHQAQDMLAFAQAQAQTLGTDKLFLVGDFNAYTHEDPMEYLYSQGYTDLGSTDDPNHWSYSYNGLEGSLDHVVASPAALSMVTGATVWQINAQESVGFAYSRYNYNATQLFNAGDPFAASDHDPVVVGIDPGPVKAASEVAVKATPNKVVAGKTQVMVHVTVTAAGTTPTGTVTVTVDGRTYHAALDCGEANIKLAAFHDAGTHTVAVSYSGDAKVLPGTADTTVKVTTK</sequence>
<reference evidence="3 4" key="1">
    <citation type="submission" date="2021-01" db="EMBL/GenBank/DDBJ databases">
        <title>Streptomyces acididurans sp. nov., isolated from a peat swamp forest soil.</title>
        <authorList>
            <person name="Chantavorakit T."/>
            <person name="Duangmal K."/>
        </authorList>
    </citation>
    <scope>NUCLEOTIDE SEQUENCE [LARGE SCALE GENOMIC DNA]</scope>
    <source>
        <strain evidence="3 4">KK5PA1</strain>
    </source>
</reference>
<dbReference type="InterPro" id="IPR015919">
    <property type="entry name" value="Cadherin-like_sf"/>
</dbReference>
<dbReference type="PROSITE" id="PS51318">
    <property type="entry name" value="TAT"/>
    <property type="match status" value="1"/>
</dbReference>
<keyword evidence="4" id="KW-1185">Reference proteome</keyword>
<evidence type="ECO:0000256" key="1">
    <source>
        <dbReference type="SAM" id="MobiDB-lite"/>
    </source>
</evidence>
<dbReference type="EMBL" id="JADKYB010000008">
    <property type="protein sequence ID" value="MBM9506177.1"/>
    <property type="molecule type" value="Genomic_DNA"/>
</dbReference>
<proteinExistence type="predicted"/>
<feature type="compositionally biased region" description="Polar residues" evidence="1">
    <location>
        <begin position="477"/>
        <end position="486"/>
    </location>
</feature>
<dbReference type="SUPFAM" id="SSF56219">
    <property type="entry name" value="DNase I-like"/>
    <property type="match status" value="1"/>
</dbReference>
<dbReference type="InterPro" id="IPR036415">
    <property type="entry name" value="Lamin_tail_dom_sf"/>
</dbReference>
<dbReference type="InterPro" id="IPR006644">
    <property type="entry name" value="Cadg"/>
</dbReference>
<accession>A0ABS2TS63</accession>
<dbReference type="InterPro" id="IPR013783">
    <property type="entry name" value="Ig-like_fold"/>
</dbReference>
<organism evidence="3 4">
    <name type="scientific">Actinacidiphila acididurans</name>
    <dbReference type="NCBI Taxonomy" id="2784346"/>
    <lineage>
        <taxon>Bacteria</taxon>
        <taxon>Bacillati</taxon>
        <taxon>Actinomycetota</taxon>
        <taxon>Actinomycetes</taxon>
        <taxon>Kitasatosporales</taxon>
        <taxon>Streptomycetaceae</taxon>
        <taxon>Actinacidiphila</taxon>
    </lineage>
</organism>
<protein>
    <submittedName>
        <fullName evidence="3">ExeM/NucH family extracellular endonuclease</fullName>
    </submittedName>
</protein>
<dbReference type="SUPFAM" id="SSF74853">
    <property type="entry name" value="Lamin A/C globular tail domain"/>
    <property type="match status" value="1"/>
</dbReference>
<feature type="domain" description="LTD" evidence="2">
    <location>
        <begin position="289"/>
        <end position="432"/>
    </location>
</feature>